<proteinExistence type="inferred from homology"/>
<evidence type="ECO:0000256" key="7">
    <source>
        <dbReference type="ARBA" id="ARBA00022989"/>
    </source>
</evidence>
<keyword evidence="9" id="KW-0472">Membrane</keyword>
<dbReference type="EMBL" id="LR134492">
    <property type="protein sequence ID" value="VEI67609.1"/>
    <property type="molecule type" value="Genomic_DNA"/>
</dbReference>
<evidence type="ECO:0000256" key="8">
    <source>
        <dbReference type="ARBA" id="ARBA00023065"/>
    </source>
</evidence>
<dbReference type="GO" id="GO:0005886">
    <property type="term" value="C:plasma membrane"/>
    <property type="evidence" value="ECO:0007669"/>
    <property type="project" value="UniProtKB-SubCell"/>
</dbReference>
<dbReference type="GeneID" id="30321956"/>
<dbReference type="GO" id="GO:0015095">
    <property type="term" value="F:magnesium ion transmembrane transporter activity"/>
    <property type="evidence" value="ECO:0007669"/>
    <property type="project" value="TreeGrafter"/>
</dbReference>
<comment type="subcellular location">
    <subcellularLocation>
        <location evidence="1">Cell membrane</location>
        <topology evidence="1">Multi-pass membrane protein</topology>
    </subcellularLocation>
</comment>
<evidence type="ECO:0000256" key="5">
    <source>
        <dbReference type="ARBA" id="ARBA00022692"/>
    </source>
</evidence>
<dbReference type="KEGG" id="sfw:WN53_17405"/>
<dbReference type="SUPFAM" id="SSF144083">
    <property type="entry name" value="Magnesium transport protein CorA, transmembrane region"/>
    <property type="match status" value="1"/>
</dbReference>
<dbReference type="GO" id="GO:0015087">
    <property type="term" value="F:cobalt ion transmembrane transporter activity"/>
    <property type="evidence" value="ECO:0007669"/>
    <property type="project" value="TreeGrafter"/>
</dbReference>
<dbReference type="SUPFAM" id="SSF143865">
    <property type="entry name" value="CorA soluble domain-like"/>
    <property type="match status" value="1"/>
</dbReference>
<name>A0A0F7HCX2_SERFO</name>
<evidence type="ECO:0000256" key="10">
    <source>
        <dbReference type="ARBA" id="ARBA00034269"/>
    </source>
</evidence>
<gene>
    <name evidence="12" type="primary">corA_2</name>
    <name evidence="12" type="ORF">NCTC13193_02018</name>
</gene>
<evidence type="ECO:0000313" key="12">
    <source>
        <dbReference type="EMBL" id="VEI67609.1"/>
    </source>
</evidence>
<evidence type="ECO:0000256" key="6">
    <source>
        <dbReference type="ARBA" id="ARBA00022842"/>
    </source>
</evidence>
<keyword evidence="3" id="KW-0813">Transport</keyword>
<dbReference type="STRING" id="47917.AV650_12845"/>
<dbReference type="InterPro" id="IPR045863">
    <property type="entry name" value="CorA_TM1_TM2"/>
</dbReference>
<dbReference type="RefSeq" id="WP_024486983.1">
    <property type="nucleotide sequence ID" value="NZ_CAMISI010000008.1"/>
</dbReference>
<keyword evidence="6" id="KW-0460">Magnesium</keyword>
<dbReference type="GO" id="GO:0050897">
    <property type="term" value="F:cobalt ion binding"/>
    <property type="evidence" value="ECO:0007669"/>
    <property type="project" value="TreeGrafter"/>
</dbReference>
<sequence length="326" mass="37397">METQAMVINCVAYKAGKRLTDVTIEDISEVVKEPDTFIWLGLWQPEDAFMRKIQEEFGLHDLAIEDALCAHQRPKIETYGDSLFIVVKTAQWMKEEVEYGETHFFVGKNFLISVRHGASSSYAPIRAKAEENPKQLCHGPGFALYSVLDFIVDNYRHIVGKFETMIEDIESNMFRSEFDETAIENVYSLRRHLLGLRNAALPMDEICNQLIHLHEDVIPKELRAYVRDVQDHTRQVASTIDDMREMLTNAMHVNLALVTVKQNEVVKRLAGWGAILAIPTVIFSLYGMNFSDMPELKFPWAYHTTLGVTVAGCFFLYQKLKRSGWL</sequence>
<comment type="function">
    <text evidence="11">Mediates influx of magnesium ions. Alternates between open and closed states. Activated by low cytoplasmic Mg(2+) levels. Inactive when cytoplasmic Mg(2+) levels are high.</text>
</comment>
<comment type="similarity">
    <text evidence="2">Belongs to the CorA metal ion transporter (MIT) (TC 1.A.35) family.</text>
</comment>
<evidence type="ECO:0000256" key="4">
    <source>
        <dbReference type="ARBA" id="ARBA00022475"/>
    </source>
</evidence>
<accession>A0A0F7HCX2</accession>
<keyword evidence="8" id="KW-0406">Ion transport</keyword>
<keyword evidence="5" id="KW-0812">Transmembrane</keyword>
<reference evidence="12 13" key="1">
    <citation type="submission" date="2018-12" db="EMBL/GenBank/DDBJ databases">
        <authorList>
            <consortium name="Pathogen Informatics"/>
        </authorList>
    </citation>
    <scope>NUCLEOTIDE SEQUENCE [LARGE SCALE GENOMIC DNA]</scope>
    <source>
        <strain evidence="12 13">NCTC13193</strain>
    </source>
</reference>
<evidence type="ECO:0000256" key="1">
    <source>
        <dbReference type="ARBA" id="ARBA00004651"/>
    </source>
</evidence>
<organism evidence="12 13">
    <name type="scientific">Serratia fonticola</name>
    <dbReference type="NCBI Taxonomy" id="47917"/>
    <lineage>
        <taxon>Bacteria</taxon>
        <taxon>Pseudomonadati</taxon>
        <taxon>Pseudomonadota</taxon>
        <taxon>Gammaproteobacteria</taxon>
        <taxon>Enterobacterales</taxon>
        <taxon>Yersiniaceae</taxon>
        <taxon>Serratia</taxon>
    </lineage>
</organism>
<comment type="catalytic activity">
    <reaction evidence="10">
        <text>Mg(2+)(in) = Mg(2+)(out)</text>
        <dbReference type="Rhea" id="RHEA:29827"/>
        <dbReference type="ChEBI" id="CHEBI:18420"/>
    </reaction>
</comment>
<dbReference type="InterPro" id="IPR002523">
    <property type="entry name" value="MgTranspt_CorA/ZnTranspt_ZntB"/>
</dbReference>
<dbReference type="Gene3D" id="3.30.460.20">
    <property type="entry name" value="CorA soluble domain-like"/>
    <property type="match status" value="1"/>
</dbReference>
<keyword evidence="4" id="KW-1003">Cell membrane</keyword>
<dbReference type="Gene3D" id="1.20.58.340">
    <property type="entry name" value="Magnesium transport protein CorA, transmembrane region"/>
    <property type="match status" value="2"/>
</dbReference>
<protein>
    <submittedName>
        <fullName evidence="12">Magnesium transport protein CorA</fullName>
    </submittedName>
</protein>
<dbReference type="Pfam" id="PF01544">
    <property type="entry name" value="CorA"/>
    <property type="match status" value="1"/>
</dbReference>
<dbReference type="CDD" id="cd12830">
    <property type="entry name" value="MtCorA-like"/>
    <property type="match status" value="1"/>
</dbReference>
<dbReference type="AlphaFoldDB" id="A0A0F7HCX2"/>
<evidence type="ECO:0000256" key="11">
    <source>
        <dbReference type="ARBA" id="ARBA00045497"/>
    </source>
</evidence>
<dbReference type="Proteomes" id="UP000270487">
    <property type="component" value="Chromosome"/>
</dbReference>
<dbReference type="PANTHER" id="PTHR46494:SF1">
    <property type="entry name" value="CORA FAMILY METAL ION TRANSPORTER (EUROFUNG)"/>
    <property type="match status" value="1"/>
</dbReference>
<evidence type="ECO:0000256" key="9">
    <source>
        <dbReference type="ARBA" id="ARBA00023136"/>
    </source>
</evidence>
<dbReference type="FunFam" id="1.20.58.340:FF:000004">
    <property type="entry name" value="Magnesium transport protein CorA"/>
    <property type="match status" value="1"/>
</dbReference>
<evidence type="ECO:0000313" key="13">
    <source>
        <dbReference type="Proteomes" id="UP000270487"/>
    </source>
</evidence>
<keyword evidence="7" id="KW-1133">Transmembrane helix</keyword>
<dbReference type="InterPro" id="IPR045861">
    <property type="entry name" value="CorA_cytoplasmic_dom"/>
</dbReference>
<evidence type="ECO:0000256" key="2">
    <source>
        <dbReference type="ARBA" id="ARBA00009765"/>
    </source>
</evidence>
<evidence type="ECO:0000256" key="3">
    <source>
        <dbReference type="ARBA" id="ARBA00022448"/>
    </source>
</evidence>
<dbReference type="GO" id="GO:0000287">
    <property type="term" value="F:magnesium ion binding"/>
    <property type="evidence" value="ECO:0007669"/>
    <property type="project" value="TreeGrafter"/>
</dbReference>
<dbReference type="PANTHER" id="PTHR46494">
    <property type="entry name" value="CORA FAMILY METAL ION TRANSPORTER (EUROFUNG)"/>
    <property type="match status" value="1"/>
</dbReference>